<keyword evidence="2" id="KW-1185">Reference proteome</keyword>
<accession>A0A238ZAP8</accession>
<sequence length="148" mass="16145">MGKAEILKSIKENKPDLLPLPEIDVTNFIENINLLAAFKEKVVGVGGSVIDLSSKSEIDGSLRLKYPNAAKIIDCSQETSLGSVLISEIKEPHKLEDVDLAIIKGEFGVAENGAVWISETQFPIRVLPFIANDLVIVLDKTAICQHLH</sequence>
<dbReference type="OrthoDB" id="9794157at2"/>
<feature type="non-terminal residue" evidence="1">
    <location>
        <position position="148"/>
    </location>
</feature>
<organism evidence="1 2">
    <name type="scientific">Lutibacter agarilyticus</name>
    <dbReference type="NCBI Taxonomy" id="1109740"/>
    <lineage>
        <taxon>Bacteria</taxon>
        <taxon>Pseudomonadati</taxon>
        <taxon>Bacteroidota</taxon>
        <taxon>Flavobacteriia</taxon>
        <taxon>Flavobacteriales</taxon>
        <taxon>Flavobacteriaceae</taxon>
        <taxon>Lutibacter</taxon>
    </lineage>
</organism>
<dbReference type="InterPro" id="IPR024185">
    <property type="entry name" value="FTHF_cligase-like_sf"/>
</dbReference>
<dbReference type="Proteomes" id="UP000198384">
    <property type="component" value="Unassembled WGS sequence"/>
</dbReference>
<dbReference type="RefSeq" id="WP_089383001.1">
    <property type="nucleotide sequence ID" value="NZ_FZNT01000021.1"/>
</dbReference>
<dbReference type="InterPro" id="IPR037171">
    <property type="entry name" value="NagB/RpiA_transferase-like"/>
</dbReference>
<dbReference type="EMBL" id="FZNT01000021">
    <property type="protein sequence ID" value="SNR80417.1"/>
    <property type="molecule type" value="Genomic_DNA"/>
</dbReference>
<dbReference type="AlphaFoldDB" id="A0A238ZAP8"/>
<name>A0A238ZAP8_9FLAO</name>
<dbReference type="SUPFAM" id="SSF100950">
    <property type="entry name" value="NagB/RpiA/CoA transferase-like"/>
    <property type="match status" value="1"/>
</dbReference>
<protein>
    <submittedName>
        <fullName evidence="1">L-lactate dehydrogenase complex protein LldG</fullName>
    </submittedName>
</protein>
<evidence type="ECO:0000313" key="1">
    <source>
        <dbReference type="EMBL" id="SNR80417.1"/>
    </source>
</evidence>
<proteinExistence type="predicted"/>
<reference evidence="1 2" key="1">
    <citation type="submission" date="2017-06" db="EMBL/GenBank/DDBJ databases">
        <authorList>
            <person name="Kim H.J."/>
            <person name="Triplett B.A."/>
        </authorList>
    </citation>
    <scope>NUCLEOTIDE SEQUENCE [LARGE SCALE GENOMIC DNA]</scope>
    <source>
        <strain evidence="1 2">DSM 29150</strain>
    </source>
</reference>
<gene>
    <name evidence="1" type="ORF">SAMN06265371_1211</name>
</gene>
<dbReference type="Gene3D" id="3.40.50.10420">
    <property type="entry name" value="NagB/RpiA/CoA transferase-like"/>
    <property type="match status" value="1"/>
</dbReference>
<evidence type="ECO:0000313" key="2">
    <source>
        <dbReference type="Proteomes" id="UP000198384"/>
    </source>
</evidence>